<evidence type="ECO:0000256" key="1">
    <source>
        <dbReference type="ARBA" id="ARBA00004651"/>
    </source>
</evidence>
<keyword evidence="3 6" id="KW-0812">Transmembrane</keyword>
<feature type="transmembrane region" description="Helical" evidence="7">
    <location>
        <begin position="30"/>
        <end position="47"/>
    </location>
</feature>
<reference evidence="8" key="1">
    <citation type="submission" date="2021-03" db="EMBL/GenBank/DDBJ databases">
        <title>Identification and antibiotic profiling of Wohlfahrtiimonas chitiniclastica, an underestimated human pathogen.</title>
        <authorList>
            <person name="Kopf A."/>
            <person name="Bunk B."/>
            <person name="Coldewey S."/>
            <person name="Gunzer F."/>
            <person name="Riedel T."/>
            <person name="Schroettner P."/>
        </authorList>
    </citation>
    <scope>NUCLEOTIDE SEQUENCE</scope>
    <source>
        <strain evidence="8">DSM 100917</strain>
    </source>
</reference>
<dbReference type="EMBL" id="JAGIBU010000003">
    <property type="protein sequence ID" value="MBS7824555.1"/>
    <property type="molecule type" value="Genomic_DNA"/>
</dbReference>
<dbReference type="InterPro" id="IPR045324">
    <property type="entry name" value="Small_multidrug_res"/>
</dbReference>
<dbReference type="PANTHER" id="PTHR30561">
    <property type="entry name" value="SMR FAMILY PROTON-DEPENDENT DRUG EFFLUX TRANSPORTER SUGE"/>
    <property type="match status" value="1"/>
</dbReference>
<keyword evidence="2" id="KW-1003">Cell membrane</keyword>
<dbReference type="AlphaFoldDB" id="A0AB35BZ47"/>
<evidence type="ECO:0000313" key="9">
    <source>
        <dbReference type="Proteomes" id="UP000680020"/>
    </source>
</evidence>
<protein>
    <submittedName>
        <fullName evidence="8">QacE family quaternary ammonium compound efflux SMR transporter</fullName>
    </submittedName>
</protein>
<evidence type="ECO:0000256" key="7">
    <source>
        <dbReference type="SAM" id="Phobius"/>
    </source>
</evidence>
<evidence type="ECO:0000256" key="5">
    <source>
        <dbReference type="ARBA" id="ARBA00023136"/>
    </source>
</evidence>
<proteinExistence type="inferred from homology"/>
<accession>A0AB35BZ47</accession>
<evidence type="ECO:0000256" key="4">
    <source>
        <dbReference type="ARBA" id="ARBA00022989"/>
    </source>
</evidence>
<dbReference type="PANTHER" id="PTHR30561:SF7">
    <property type="entry name" value="GUANIDINIUM EFFLUX SYSTEM SUBUNIT GDNC-RELATED"/>
    <property type="match status" value="1"/>
</dbReference>
<dbReference type="GO" id="GO:0022857">
    <property type="term" value="F:transmembrane transporter activity"/>
    <property type="evidence" value="ECO:0007669"/>
    <property type="project" value="InterPro"/>
</dbReference>
<organism evidence="8 9">
    <name type="scientific">Wohlfahrtiimonas chitiniclastica</name>
    <dbReference type="NCBI Taxonomy" id="400946"/>
    <lineage>
        <taxon>Bacteria</taxon>
        <taxon>Pseudomonadati</taxon>
        <taxon>Pseudomonadota</taxon>
        <taxon>Gammaproteobacteria</taxon>
        <taxon>Cardiobacteriales</taxon>
        <taxon>Ignatzschineriaceae</taxon>
        <taxon>Wohlfahrtiimonas</taxon>
    </lineage>
</organism>
<evidence type="ECO:0000256" key="6">
    <source>
        <dbReference type="RuleBase" id="RU003942"/>
    </source>
</evidence>
<dbReference type="GO" id="GO:0005886">
    <property type="term" value="C:plasma membrane"/>
    <property type="evidence" value="ECO:0007669"/>
    <property type="project" value="UniProtKB-SubCell"/>
</dbReference>
<gene>
    <name evidence="8" type="ORF">J7561_04980</name>
</gene>
<dbReference type="Gene3D" id="1.10.3730.20">
    <property type="match status" value="1"/>
</dbReference>
<feature type="transmembrane region" description="Helical" evidence="7">
    <location>
        <begin position="85"/>
        <end position="103"/>
    </location>
</feature>
<dbReference type="InterPro" id="IPR000390">
    <property type="entry name" value="Small_drug/metabolite_transptr"/>
</dbReference>
<feature type="transmembrane region" description="Helical" evidence="7">
    <location>
        <begin position="6"/>
        <end position="23"/>
    </location>
</feature>
<comment type="caution">
    <text evidence="8">The sequence shown here is derived from an EMBL/GenBank/DDBJ whole genome shotgun (WGS) entry which is preliminary data.</text>
</comment>
<comment type="similarity">
    <text evidence="6">Belongs to the drug/metabolite transporter (DMT) superfamily. Small multidrug resistance (SMR) (TC 2.A.7.1) family.</text>
</comment>
<keyword evidence="4 7" id="KW-1133">Transmembrane helix</keyword>
<feature type="transmembrane region" description="Helical" evidence="7">
    <location>
        <begin position="53"/>
        <end position="73"/>
    </location>
</feature>
<sequence length="115" mass="12738">MNNKAWFYVGLTSVFELIWLYGFNRADAPWQWALVVLFIFMDLNFLAKACQYLAAGTVYAVFAAVGTIGTILMDTFLLEQTISTAMMVCMGLILLGVLGLNLSDPSADEEEENHG</sequence>
<evidence type="ECO:0000256" key="3">
    <source>
        <dbReference type="ARBA" id="ARBA00022692"/>
    </source>
</evidence>
<keyword evidence="5 7" id="KW-0472">Membrane</keyword>
<evidence type="ECO:0000256" key="2">
    <source>
        <dbReference type="ARBA" id="ARBA00022475"/>
    </source>
</evidence>
<dbReference type="Pfam" id="PF00893">
    <property type="entry name" value="Multi_Drug_Res"/>
    <property type="match status" value="1"/>
</dbReference>
<evidence type="ECO:0000313" key="8">
    <source>
        <dbReference type="EMBL" id="MBS7824555.1"/>
    </source>
</evidence>
<dbReference type="SUPFAM" id="SSF103481">
    <property type="entry name" value="Multidrug resistance efflux transporter EmrE"/>
    <property type="match status" value="1"/>
</dbReference>
<comment type="subcellular location">
    <subcellularLocation>
        <location evidence="1 6">Cell membrane</location>
        <topology evidence="1 6">Multi-pass membrane protein</topology>
    </subcellularLocation>
</comment>
<dbReference type="Proteomes" id="UP000680020">
    <property type="component" value="Unassembled WGS sequence"/>
</dbReference>
<dbReference type="RefSeq" id="WP_213403777.1">
    <property type="nucleotide sequence ID" value="NZ_JAGIBT010000003.1"/>
</dbReference>
<dbReference type="InterPro" id="IPR037185">
    <property type="entry name" value="EmrE-like"/>
</dbReference>
<name>A0AB35BZ47_9GAMM</name>